<protein>
    <submittedName>
        <fullName evidence="1">Uncharacterized protein</fullName>
    </submittedName>
</protein>
<gene>
    <name evidence="1" type="ORF">H4219_003697</name>
</gene>
<proteinExistence type="predicted"/>
<reference evidence="1" key="1">
    <citation type="submission" date="2022-07" db="EMBL/GenBank/DDBJ databases">
        <title>Phylogenomic reconstructions and comparative analyses of Kickxellomycotina fungi.</title>
        <authorList>
            <person name="Reynolds N.K."/>
            <person name="Stajich J.E."/>
            <person name="Barry K."/>
            <person name="Grigoriev I.V."/>
            <person name="Crous P."/>
            <person name="Smith M.E."/>
        </authorList>
    </citation>
    <scope>NUCLEOTIDE SEQUENCE</scope>
    <source>
        <strain evidence="1">NBRC 100468</strain>
    </source>
</reference>
<sequence>MNIDSNWKALHYAQTLFIVSLYQMNFKTRILDIPDKPQTLYTNHIYCIELNPKFYPGLDDTNKNSESNEDLKNNVEQTNKSQLLHSTSSLSKLLQTQYGLEIESFEAQDLFGKDRDTANIPLNIYNSLTTHRPLINRLETHKALWQDIISKNHQSAVIIDGVRDRNDKFIIDRDLKEIIRSSLTALKDTLTKWDIIFIGHCSEFESSDEQENTNAPTKLGLTKNFPKFLKPSISPYCAFGYVIKKETAGFLASLNFQYDKPLDEELVALVARKQLVGYSIDPPVIGRRFDYENNLRDMD</sequence>
<evidence type="ECO:0000313" key="2">
    <source>
        <dbReference type="Proteomes" id="UP001150538"/>
    </source>
</evidence>
<dbReference type="AlphaFoldDB" id="A0A9W7ZUA4"/>
<dbReference type="EMBL" id="JANBPU010000098">
    <property type="protein sequence ID" value="KAJ1916578.1"/>
    <property type="molecule type" value="Genomic_DNA"/>
</dbReference>
<dbReference type="OrthoDB" id="686384at2759"/>
<evidence type="ECO:0000313" key="1">
    <source>
        <dbReference type="EMBL" id="KAJ1916578.1"/>
    </source>
</evidence>
<organism evidence="1 2">
    <name type="scientific">Mycoemilia scoparia</name>
    <dbReference type="NCBI Taxonomy" id="417184"/>
    <lineage>
        <taxon>Eukaryota</taxon>
        <taxon>Fungi</taxon>
        <taxon>Fungi incertae sedis</taxon>
        <taxon>Zoopagomycota</taxon>
        <taxon>Kickxellomycotina</taxon>
        <taxon>Kickxellomycetes</taxon>
        <taxon>Kickxellales</taxon>
        <taxon>Kickxellaceae</taxon>
        <taxon>Mycoemilia</taxon>
    </lineage>
</organism>
<dbReference type="Proteomes" id="UP001150538">
    <property type="component" value="Unassembled WGS sequence"/>
</dbReference>
<keyword evidence="2" id="KW-1185">Reference proteome</keyword>
<name>A0A9W7ZUA4_9FUNG</name>
<accession>A0A9W7ZUA4</accession>
<comment type="caution">
    <text evidence="1">The sequence shown here is derived from an EMBL/GenBank/DDBJ whole genome shotgun (WGS) entry which is preliminary data.</text>
</comment>